<keyword evidence="2" id="KW-1185">Reference proteome</keyword>
<dbReference type="AlphaFoldDB" id="A0A103E415"/>
<gene>
    <name evidence="1" type="ORF">WS67_10460</name>
</gene>
<evidence type="ECO:0000313" key="2">
    <source>
        <dbReference type="Proteomes" id="UP000062788"/>
    </source>
</evidence>
<organism evidence="1 2">
    <name type="scientific">Burkholderia singularis</name>
    <dbReference type="NCBI Taxonomy" id="1503053"/>
    <lineage>
        <taxon>Bacteria</taxon>
        <taxon>Pseudomonadati</taxon>
        <taxon>Pseudomonadota</taxon>
        <taxon>Betaproteobacteria</taxon>
        <taxon>Burkholderiales</taxon>
        <taxon>Burkholderiaceae</taxon>
        <taxon>Burkholderia</taxon>
        <taxon>pseudomallei group</taxon>
    </lineage>
</organism>
<sequence>MGRAVYKMNIDPLVEGAGNLIRRLGFAWATMGFKVKSIDKGAPQAADSISWVLHDHVGSITKKNYSADILPDLPRREDVSAAVSSAKFRGIVSRLLNMPADPRALYVKEMSEGNIQWRARAVDTKWRTPEAVLTKQANMMTRLGFKKISAGEWALRPLKSADGYEMDGIDTDFGPVSVQKLYEQGPLDSLNDDINPIVIDGDFHEGAAGQDRQLPTLEQAWALAVAKRIDEWKANHNPAAVFSFVKDDGSIKEML</sequence>
<comment type="caution">
    <text evidence="1">The sequence shown here is derived from an EMBL/GenBank/DDBJ whole genome shotgun (WGS) entry which is preliminary data.</text>
</comment>
<dbReference type="EMBL" id="LOWA01000024">
    <property type="protein sequence ID" value="KVE27980.1"/>
    <property type="molecule type" value="Genomic_DNA"/>
</dbReference>
<accession>A0A103E415</accession>
<name>A0A103E415_9BURK</name>
<reference evidence="1 2" key="1">
    <citation type="submission" date="2015-11" db="EMBL/GenBank/DDBJ databases">
        <title>Expanding the genomic diversity of Burkholderia species for the development of highly accurate diagnostics.</title>
        <authorList>
            <person name="Sahl J."/>
            <person name="Keim P."/>
            <person name="Wagner D."/>
        </authorList>
    </citation>
    <scope>NUCLEOTIDE SEQUENCE [LARGE SCALE GENOMIC DNA]</scope>
    <source>
        <strain evidence="1 2">TSV85</strain>
    </source>
</reference>
<evidence type="ECO:0000313" key="1">
    <source>
        <dbReference type="EMBL" id="KVE27980.1"/>
    </source>
</evidence>
<protein>
    <submittedName>
        <fullName evidence="1">Uncharacterized protein</fullName>
    </submittedName>
</protein>
<proteinExistence type="predicted"/>
<dbReference type="Proteomes" id="UP000062788">
    <property type="component" value="Unassembled WGS sequence"/>
</dbReference>